<evidence type="ECO:0000256" key="3">
    <source>
        <dbReference type="ARBA" id="ARBA00022729"/>
    </source>
</evidence>
<feature type="domain" description="Periplasmic binding protein" evidence="6">
    <location>
        <begin position="112"/>
        <end position="352"/>
    </location>
</feature>
<comment type="similarity">
    <text evidence="2">Belongs to the bacterial solute-binding protein 2 family.</text>
</comment>
<dbReference type="Proteomes" id="UP001183648">
    <property type="component" value="Unassembled WGS sequence"/>
</dbReference>
<name>A0ABU2BXX1_9ACTN</name>
<sequence>MKMSTRSGGLAAALAGFALVLSACSAQAPADSKGSGDSSSTSSSGGDALPNTTGQKTLDAIEANTGVDGAKKLLAMWTATPTTIGITEPVKGKIPSGKKIAFMNCGVEVCIALGKAVKEAATVLGWTVEDVNVGASPDEISGAWNRVAAGDYDGVIASGLPSVLFADAVDKLKKKGVPIAECCVADDNPGITAIVGDSTVPPTGKQYAAWVAADSDGKANTLWVGSADFPIIATLKSNFDEGMKSWCPDCKVADIDIPAAEIGTTMPTKIAAYVRSHPDVNYIALGYDGFATGLPQALQDAGVADKVKFIGDDALPMNKQMVMDGQQGASIAFPIYEEMYAAVDALARTFVGESVEPSLSMMPLQIYTKDNINDPSKFEPLVPDYKEQFMKLWGK</sequence>
<keyword evidence="8" id="KW-1185">Reference proteome</keyword>
<dbReference type="InterPro" id="IPR025997">
    <property type="entry name" value="SBP_2_dom"/>
</dbReference>
<dbReference type="SUPFAM" id="SSF53822">
    <property type="entry name" value="Periplasmic binding protein-like I"/>
    <property type="match status" value="1"/>
</dbReference>
<evidence type="ECO:0000256" key="4">
    <source>
        <dbReference type="SAM" id="MobiDB-lite"/>
    </source>
</evidence>
<feature type="region of interest" description="Disordered" evidence="4">
    <location>
        <begin position="30"/>
        <end position="56"/>
    </location>
</feature>
<accession>A0ABU2BXX1</accession>
<proteinExistence type="inferred from homology"/>
<organism evidence="7 8">
    <name type="scientific">Nocardioides marmoribigeumensis</name>
    <dbReference type="NCBI Taxonomy" id="433649"/>
    <lineage>
        <taxon>Bacteria</taxon>
        <taxon>Bacillati</taxon>
        <taxon>Actinomycetota</taxon>
        <taxon>Actinomycetes</taxon>
        <taxon>Propionibacteriales</taxon>
        <taxon>Nocardioidaceae</taxon>
        <taxon>Nocardioides</taxon>
    </lineage>
</organism>
<protein>
    <submittedName>
        <fullName evidence="7">Ribose transport system substrate-binding protein</fullName>
    </submittedName>
</protein>
<dbReference type="PANTHER" id="PTHR46847:SF1">
    <property type="entry name" value="D-ALLOSE-BINDING PERIPLASMIC PROTEIN-RELATED"/>
    <property type="match status" value="1"/>
</dbReference>
<dbReference type="PROSITE" id="PS51257">
    <property type="entry name" value="PROKAR_LIPOPROTEIN"/>
    <property type="match status" value="1"/>
</dbReference>
<feature type="signal peptide" evidence="5">
    <location>
        <begin position="1"/>
        <end position="28"/>
    </location>
</feature>
<comment type="subcellular location">
    <subcellularLocation>
        <location evidence="1">Cell envelope</location>
    </subcellularLocation>
</comment>
<comment type="caution">
    <text evidence="7">The sequence shown here is derived from an EMBL/GenBank/DDBJ whole genome shotgun (WGS) entry which is preliminary data.</text>
</comment>
<dbReference type="EMBL" id="JAVDYG010000001">
    <property type="protein sequence ID" value="MDR7363237.1"/>
    <property type="molecule type" value="Genomic_DNA"/>
</dbReference>
<evidence type="ECO:0000256" key="1">
    <source>
        <dbReference type="ARBA" id="ARBA00004196"/>
    </source>
</evidence>
<reference evidence="7 8" key="1">
    <citation type="submission" date="2023-07" db="EMBL/GenBank/DDBJ databases">
        <title>Sequencing the genomes of 1000 actinobacteria strains.</title>
        <authorList>
            <person name="Klenk H.-P."/>
        </authorList>
    </citation>
    <scope>NUCLEOTIDE SEQUENCE [LARGE SCALE GENOMIC DNA]</scope>
    <source>
        <strain evidence="7 8">DSM 19426</strain>
    </source>
</reference>
<gene>
    <name evidence="7" type="ORF">J2S63_002790</name>
</gene>
<dbReference type="Gene3D" id="3.40.50.2300">
    <property type="match status" value="2"/>
</dbReference>
<evidence type="ECO:0000313" key="7">
    <source>
        <dbReference type="EMBL" id="MDR7363237.1"/>
    </source>
</evidence>
<evidence type="ECO:0000256" key="2">
    <source>
        <dbReference type="ARBA" id="ARBA00007639"/>
    </source>
</evidence>
<evidence type="ECO:0000313" key="8">
    <source>
        <dbReference type="Proteomes" id="UP001183648"/>
    </source>
</evidence>
<dbReference type="Pfam" id="PF13407">
    <property type="entry name" value="Peripla_BP_4"/>
    <property type="match status" value="1"/>
</dbReference>
<dbReference type="RefSeq" id="WP_310303399.1">
    <property type="nucleotide sequence ID" value="NZ_BAAAPS010000003.1"/>
</dbReference>
<evidence type="ECO:0000259" key="6">
    <source>
        <dbReference type="Pfam" id="PF13407"/>
    </source>
</evidence>
<dbReference type="PANTHER" id="PTHR46847">
    <property type="entry name" value="D-ALLOSE-BINDING PERIPLASMIC PROTEIN-RELATED"/>
    <property type="match status" value="1"/>
</dbReference>
<feature type="compositionally biased region" description="Low complexity" evidence="4">
    <location>
        <begin position="31"/>
        <end position="47"/>
    </location>
</feature>
<evidence type="ECO:0000256" key="5">
    <source>
        <dbReference type="SAM" id="SignalP"/>
    </source>
</evidence>
<keyword evidence="3 5" id="KW-0732">Signal</keyword>
<feature type="chain" id="PRO_5046746044" evidence="5">
    <location>
        <begin position="29"/>
        <end position="395"/>
    </location>
</feature>
<dbReference type="InterPro" id="IPR028082">
    <property type="entry name" value="Peripla_BP_I"/>
</dbReference>